<evidence type="ECO:0000313" key="6">
    <source>
        <dbReference type="Proteomes" id="UP000028045"/>
    </source>
</evidence>
<dbReference type="PRINTS" id="PR00081">
    <property type="entry name" value="GDHRDH"/>
</dbReference>
<dbReference type="PRINTS" id="PR00080">
    <property type="entry name" value="SDRFAMILY"/>
</dbReference>
<dbReference type="InterPro" id="IPR036291">
    <property type="entry name" value="NAD(P)-bd_dom_sf"/>
</dbReference>
<reference evidence="5 6" key="1">
    <citation type="journal article" date="2014" name="BMC Genomics">
        <title>Comparative genome sequencing reveals chemotype-specific gene clusters in the toxigenic black mold Stachybotrys.</title>
        <authorList>
            <person name="Semeiks J."/>
            <person name="Borek D."/>
            <person name="Otwinowski Z."/>
            <person name="Grishin N.V."/>
        </authorList>
    </citation>
    <scope>NUCLEOTIDE SEQUENCE [LARGE SCALE GENOMIC DNA]</scope>
    <source>
        <strain evidence="6">CBS 109288 / IBT 7711</strain>
    </source>
</reference>
<keyword evidence="2" id="KW-0521">NADP</keyword>
<name>A0A084B531_STACB</name>
<dbReference type="InterPro" id="IPR002347">
    <property type="entry name" value="SDR_fam"/>
</dbReference>
<dbReference type="Gene3D" id="3.40.50.720">
    <property type="entry name" value="NAD(P)-binding Rossmann-like Domain"/>
    <property type="match status" value="1"/>
</dbReference>
<evidence type="ECO:0000256" key="4">
    <source>
        <dbReference type="RuleBase" id="RU000363"/>
    </source>
</evidence>
<comment type="similarity">
    <text evidence="1 4">Belongs to the short-chain dehydrogenases/reductases (SDR) family.</text>
</comment>
<dbReference type="OrthoDB" id="1933717at2759"/>
<dbReference type="PANTHER" id="PTHR43963:SF6">
    <property type="entry name" value="CHAIN DEHYDROGENASE FAMILY PROTEIN, PUTATIVE (AFU_ORTHOLOGUE AFUA_3G15350)-RELATED"/>
    <property type="match status" value="1"/>
</dbReference>
<organism evidence="5 6">
    <name type="scientific">Stachybotrys chartarum (strain CBS 109288 / IBT 7711)</name>
    <name type="common">Toxic black mold</name>
    <name type="synonym">Stilbospora chartarum</name>
    <dbReference type="NCBI Taxonomy" id="1280523"/>
    <lineage>
        <taxon>Eukaryota</taxon>
        <taxon>Fungi</taxon>
        <taxon>Dikarya</taxon>
        <taxon>Ascomycota</taxon>
        <taxon>Pezizomycotina</taxon>
        <taxon>Sordariomycetes</taxon>
        <taxon>Hypocreomycetidae</taxon>
        <taxon>Hypocreales</taxon>
        <taxon>Stachybotryaceae</taxon>
        <taxon>Stachybotrys</taxon>
    </lineage>
</organism>
<sequence length="290" mass="31195">MSFNRIGVVTGANKGIGLAIVRQLALQYPASPLNSGQFLVYLTARDDARGSEALHQLENDAQLKKARALAADGGLTTLKFHNLDIGNAGSIQAFRDYLKTTHPDGIDFVINNAGIAMQGFDNNVVENTLRINYYGTLETTNALVSTLRPGGRIVNVASVSGSLRSYSSSLKSRFINASVVEDVNTLMQEFTDAVKAGDHEEKGWPSAAYAVSKAGLIAQTRALAQQYRREGRDVLINSCHPGYVVTDMTRGGGNKTPDQGAQTPVLLAIADIEGKTGTYWSDEKEVDWAA</sequence>
<evidence type="ECO:0000256" key="1">
    <source>
        <dbReference type="ARBA" id="ARBA00006484"/>
    </source>
</evidence>
<dbReference type="AlphaFoldDB" id="A0A084B531"/>
<dbReference type="SUPFAM" id="SSF51735">
    <property type="entry name" value="NAD(P)-binding Rossmann-fold domains"/>
    <property type="match status" value="1"/>
</dbReference>
<evidence type="ECO:0008006" key="7">
    <source>
        <dbReference type="Google" id="ProtNLM"/>
    </source>
</evidence>
<dbReference type="Pfam" id="PF00106">
    <property type="entry name" value="adh_short"/>
    <property type="match status" value="2"/>
</dbReference>
<dbReference type="HOGENOM" id="CLU_010194_9_0_1"/>
<dbReference type="PANTHER" id="PTHR43963">
    <property type="entry name" value="CARBONYL REDUCTASE 1-RELATED"/>
    <property type="match status" value="1"/>
</dbReference>
<keyword evidence="3" id="KW-0560">Oxidoreductase</keyword>
<evidence type="ECO:0000256" key="3">
    <source>
        <dbReference type="ARBA" id="ARBA00023002"/>
    </source>
</evidence>
<gene>
    <name evidence="5" type="ORF">S7711_09160</name>
</gene>
<protein>
    <recommendedName>
        <fullName evidence="7">Carbonyl reductase</fullName>
    </recommendedName>
</protein>
<proteinExistence type="inferred from homology"/>
<evidence type="ECO:0000313" key="5">
    <source>
        <dbReference type="EMBL" id="KEY72660.1"/>
    </source>
</evidence>
<dbReference type="GO" id="GO:0016491">
    <property type="term" value="F:oxidoreductase activity"/>
    <property type="evidence" value="ECO:0007669"/>
    <property type="project" value="UniProtKB-KW"/>
</dbReference>
<keyword evidence="6" id="KW-1185">Reference proteome</keyword>
<accession>A0A084B531</accession>
<evidence type="ECO:0000256" key="2">
    <source>
        <dbReference type="ARBA" id="ARBA00022857"/>
    </source>
</evidence>
<dbReference type="Proteomes" id="UP000028045">
    <property type="component" value="Unassembled WGS sequence"/>
</dbReference>
<dbReference type="EMBL" id="KL648039">
    <property type="protein sequence ID" value="KEY72660.1"/>
    <property type="molecule type" value="Genomic_DNA"/>
</dbReference>